<evidence type="ECO:0000313" key="2">
    <source>
        <dbReference type="Proteomes" id="UP000789901"/>
    </source>
</evidence>
<name>A0ABN7WB53_GIGMA</name>
<keyword evidence="2" id="KW-1185">Reference proteome</keyword>
<organism evidence="1 2">
    <name type="scientific">Gigaspora margarita</name>
    <dbReference type="NCBI Taxonomy" id="4874"/>
    <lineage>
        <taxon>Eukaryota</taxon>
        <taxon>Fungi</taxon>
        <taxon>Fungi incertae sedis</taxon>
        <taxon>Mucoromycota</taxon>
        <taxon>Glomeromycotina</taxon>
        <taxon>Glomeromycetes</taxon>
        <taxon>Diversisporales</taxon>
        <taxon>Gigasporaceae</taxon>
        <taxon>Gigaspora</taxon>
    </lineage>
</organism>
<reference evidence="1 2" key="1">
    <citation type="submission" date="2021-06" db="EMBL/GenBank/DDBJ databases">
        <authorList>
            <person name="Kallberg Y."/>
            <person name="Tangrot J."/>
            <person name="Rosling A."/>
        </authorList>
    </citation>
    <scope>NUCLEOTIDE SEQUENCE [LARGE SCALE GENOMIC DNA]</scope>
    <source>
        <strain evidence="1 2">120-4 pot B 10/14</strain>
    </source>
</reference>
<dbReference type="EMBL" id="CAJVQB010036921">
    <property type="protein sequence ID" value="CAG8824627.1"/>
    <property type="molecule type" value="Genomic_DNA"/>
</dbReference>
<dbReference type="Proteomes" id="UP000789901">
    <property type="component" value="Unassembled WGS sequence"/>
</dbReference>
<accession>A0ABN7WB53</accession>
<evidence type="ECO:0000313" key="1">
    <source>
        <dbReference type="EMBL" id="CAG8824627.1"/>
    </source>
</evidence>
<feature type="non-terminal residue" evidence="1">
    <location>
        <position position="1"/>
    </location>
</feature>
<comment type="caution">
    <text evidence="1">The sequence shown here is derived from an EMBL/GenBank/DDBJ whole genome shotgun (WGS) entry which is preliminary data.</text>
</comment>
<sequence length="59" mass="6863">SKKISISSIKFEKQSHKFADNFSQIVSKKENLCNISKDVEVDNDMSFELEDENDMSFEK</sequence>
<proteinExistence type="predicted"/>
<gene>
    <name evidence="1" type="ORF">GMARGA_LOCUS28626</name>
</gene>
<protein>
    <submittedName>
        <fullName evidence="1">22518_t:CDS:1</fullName>
    </submittedName>
</protein>